<dbReference type="AlphaFoldDB" id="A0A9D4UXJ1"/>
<feature type="non-terminal residue" evidence="1">
    <location>
        <position position="58"/>
    </location>
</feature>
<comment type="caution">
    <text evidence="1">The sequence shown here is derived from an EMBL/GenBank/DDBJ whole genome shotgun (WGS) entry which is preliminary data.</text>
</comment>
<gene>
    <name evidence="1" type="ORF">GOP47_0009454</name>
</gene>
<name>A0A9D4UXJ1_ADICA</name>
<evidence type="ECO:0000313" key="1">
    <source>
        <dbReference type="EMBL" id="KAI5075378.1"/>
    </source>
</evidence>
<accession>A0A9D4UXJ1</accession>
<protein>
    <submittedName>
        <fullName evidence="1">Uncharacterized protein</fullName>
    </submittedName>
</protein>
<organism evidence="1 2">
    <name type="scientific">Adiantum capillus-veneris</name>
    <name type="common">Maidenhair fern</name>
    <dbReference type="NCBI Taxonomy" id="13818"/>
    <lineage>
        <taxon>Eukaryota</taxon>
        <taxon>Viridiplantae</taxon>
        <taxon>Streptophyta</taxon>
        <taxon>Embryophyta</taxon>
        <taxon>Tracheophyta</taxon>
        <taxon>Polypodiopsida</taxon>
        <taxon>Polypodiidae</taxon>
        <taxon>Polypodiales</taxon>
        <taxon>Pteridineae</taxon>
        <taxon>Pteridaceae</taxon>
        <taxon>Vittarioideae</taxon>
        <taxon>Adiantum</taxon>
    </lineage>
</organism>
<dbReference type="Proteomes" id="UP000886520">
    <property type="component" value="Chromosome 9"/>
</dbReference>
<sequence length="58" mass="6408">MKTSLSLSSPPSSSASFVKRNKEFATPWVEQHAGAHRNSDNEILNLAAAKDNCFSNWE</sequence>
<dbReference type="EMBL" id="JABFUD020000009">
    <property type="protein sequence ID" value="KAI5075378.1"/>
    <property type="molecule type" value="Genomic_DNA"/>
</dbReference>
<proteinExistence type="predicted"/>
<evidence type="ECO:0000313" key="2">
    <source>
        <dbReference type="Proteomes" id="UP000886520"/>
    </source>
</evidence>
<reference evidence="1" key="1">
    <citation type="submission" date="2021-01" db="EMBL/GenBank/DDBJ databases">
        <title>Adiantum capillus-veneris genome.</title>
        <authorList>
            <person name="Fang Y."/>
            <person name="Liao Q."/>
        </authorList>
    </citation>
    <scope>NUCLEOTIDE SEQUENCE</scope>
    <source>
        <strain evidence="1">H3</strain>
        <tissue evidence="1">Leaf</tissue>
    </source>
</reference>
<keyword evidence="2" id="KW-1185">Reference proteome</keyword>